<dbReference type="InterPro" id="IPR036291">
    <property type="entry name" value="NAD(P)-bd_dom_sf"/>
</dbReference>
<dbReference type="Gene3D" id="3.40.50.720">
    <property type="entry name" value="NAD(P)-binding Rossmann-like Domain"/>
    <property type="match status" value="1"/>
</dbReference>
<evidence type="ECO:0000256" key="3">
    <source>
        <dbReference type="RuleBase" id="RU000363"/>
    </source>
</evidence>
<dbReference type="InterPro" id="IPR057326">
    <property type="entry name" value="KR_dom"/>
</dbReference>
<organism evidence="5 6">
    <name type="scientific">Amnibacterium soli</name>
    <dbReference type="NCBI Taxonomy" id="1282736"/>
    <lineage>
        <taxon>Bacteria</taxon>
        <taxon>Bacillati</taxon>
        <taxon>Actinomycetota</taxon>
        <taxon>Actinomycetes</taxon>
        <taxon>Micrococcales</taxon>
        <taxon>Microbacteriaceae</taxon>
        <taxon>Amnibacterium</taxon>
    </lineage>
</organism>
<accession>A0ABP8YZW2</accession>
<dbReference type="InterPro" id="IPR020904">
    <property type="entry name" value="Sc_DH/Rdtase_CS"/>
</dbReference>
<evidence type="ECO:0000259" key="4">
    <source>
        <dbReference type="SMART" id="SM00822"/>
    </source>
</evidence>
<dbReference type="PRINTS" id="PR00081">
    <property type="entry name" value="GDHRDH"/>
</dbReference>
<keyword evidence="6" id="KW-1185">Reference proteome</keyword>
<dbReference type="PANTHER" id="PTHR43391:SF91">
    <property type="entry name" value="OS04G0390700 PROTEIN"/>
    <property type="match status" value="1"/>
</dbReference>
<dbReference type="InterPro" id="IPR002347">
    <property type="entry name" value="SDR_fam"/>
</dbReference>
<keyword evidence="2" id="KW-0560">Oxidoreductase</keyword>
<dbReference type="PRINTS" id="PR00080">
    <property type="entry name" value="SDRFAMILY"/>
</dbReference>
<name>A0ABP8YZW2_9MICO</name>
<dbReference type="PANTHER" id="PTHR43391">
    <property type="entry name" value="RETINOL DEHYDROGENASE-RELATED"/>
    <property type="match status" value="1"/>
</dbReference>
<sequence length="228" mass="23729">MTALRDAVVLVTGANGGLGSEFVGQALDRGAAKVYATARTPKDWGDDRVVPIALDVTDPASVAAAAARTADTTVLINNAGIALVVPALLETSADDLRRLLETNIVGLLEVTRALAPAVRRAQGAIVNVASVASWRARGVLAAYGATKAAVWSLTDSLRHELRPDGVQVLGLYLAFTDTPMTAGMDVPKGSPVDVVRQAYDGLEQGAAEVLADAYTRQVRGRLSELVTA</sequence>
<evidence type="ECO:0000256" key="2">
    <source>
        <dbReference type="ARBA" id="ARBA00023002"/>
    </source>
</evidence>
<dbReference type="NCBIfam" id="NF006119">
    <property type="entry name" value="PRK08264.1-5"/>
    <property type="match status" value="1"/>
</dbReference>
<dbReference type="PROSITE" id="PS00061">
    <property type="entry name" value="ADH_SHORT"/>
    <property type="match status" value="1"/>
</dbReference>
<dbReference type="Proteomes" id="UP001500121">
    <property type="component" value="Unassembled WGS sequence"/>
</dbReference>
<proteinExistence type="inferred from homology"/>
<evidence type="ECO:0000256" key="1">
    <source>
        <dbReference type="ARBA" id="ARBA00006484"/>
    </source>
</evidence>
<dbReference type="RefSeq" id="WP_345480041.1">
    <property type="nucleotide sequence ID" value="NZ_BAABLP010000002.1"/>
</dbReference>
<feature type="domain" description="Ketoreductase" evidence="4">
    <location>
        <begin position="7"/>
        <end position="178"/>
    </location>
</feature>
<dbReference type="EMBL" id="BAABLP010000002">
    <property type="protein sequence ID" value="GAA4741769.1"/>
    <property type="molecule type" value="Genomic_DNA"/>
</dbReference>
<evidence type="ECO:0000313" key="5">
    <source>
        <dbReference type="EMBL" id="GAA4741769.1"/>
    </source>
</evidence>
<evidence type="ECO:0000313" key="6">
    <source>
        <dbReference type="Proteomes" id="UP001500121"/>
    </source>
</evidence>
<dbReference type="SMART" id="SM00822">
    <property type="entry name" value="PKS_KR"/>
    <property type="match status" value="1"/>
</dbReference>
<comment type="caution">
    <text evidence="5">The sequence shown here is derived from an EMBL/GenBank/DDBJ whole genome shotgun (WGS) entry which is preliminary data.</text>
</comment>
<dbReference type="SUPFAM" id="SSF51735">
    <property type="entry name" value="NAD(P)-binding Rossmann-fold domains"/>
    <property type="match status" value="1"/>
</dbReference>
<protein>
    <submittedName>
        <fullName evidence="5">SDR family oxidoreductase</fullName>
    </submittedName>
</protein>
<dbReference type="Pfam" id="PF00106">
    <property type="entry name" value="adh_short"/>
    <property type="match status" value="1"/>
</dbReference>
<comment type="similarity">
    <text evidence="1 3">Belongs to the short-chain dehydrogenases/reductases (SDR) family.</text>
</comment>
<reference evidence="6" key="1">
    <citation type="journal article" date="2019" name="Int. J. Syst. Evol. Microbiol.">
        <title>The Global Catalogue of Microorganisms (GCM) 10K type strain sequencing project: providing services to taxonomists for standard genome sequencing and annotation.</title>
        <authorList>
            <consortium name="The Broad Institute Genomics Platform"/>
            <consortium name="The Broad Institute Genome Sequencing Center for Infectious Disease"/>
            <person name="Wu L."/>
            <person name="Ma J."/>
        </authorList>
    </citation>
    <scope>NUCLEOTIDE SEQUENCE [LARGE SCALE GENOMIC DNA]</scope>
    <source>
        <strain evidence="6">JCM 19015</strain>
    </source>
</reference>
<gene>
    <name evidence="5" type="ORF">GCM10025783_11230</name>
</gene>